<feature type="region of interest" description="Disordered" evidence="1">
    <location>
        <begin position="123"/>
        <end position="150"/>
    </location>
</feature>
<organism evidence="2 3">
    <name type="scientific">Gossypium anomalum</name>
    <dbReference type="NCBI Taxonomy" id="47600"/>
    <lineage>
        <taxon>Eukaryota</taxon>
        <taxon>Viridiplantae</taxon>
        <taxon>Streptophyta</taxon>
        <taxon>Embryophyta</taxon>
        <taxon>Tracheophyta</taxon>
        <taxon>Spermatophyta</taxon>
        <taxon>Magnoliopsida</taxon>
        <taxon>eudicotyledons</taxon>
        <taxon>Gunneridae</taxon>
        <taxon>Pentapetalae</taxon>
        <taxon>rosids</taxon>
        <taxon>malvids</taxon>
        <taxon>Malvales</taxon>
        <taxon>Malvaceae</taxon>
        <taxon>Malvoideae</taxon>
        <taxon>Gossypium</taxon>
    </lineage>
</organism>
<dbReference type="EMBL" id="JAHUZN010000006">
    <property type="protein sequence ID" value="KAG8491654.1"/>
    <property type="molecule type" value="Genomic_DNA"/>
</dbReference>
<accession>A0A8J5YS27</accession>
<dbReference type="OrthoDB" id="653151at2759"/>
<dbReference type="GO" id="GO:0005635">
    <property type="term" value="C:nuclear envelope"/>
    <property type="evidence" value="ECO:0007669"/>
    <property type="project" value="TreeGrafter"/>
</dbReference>
<feature type="compositionally biased region" description="Basic and acidic residues" evidence="1">
    <location>
        <begin position="138"/>
        <end position="150"/>
    </location>
</feature>
<evidence type="ECO:0008006" key="4">
    <source>
        <dbReference type="Google" id="ProtNLM"/>
    </source>
</evidence>
<reference evidence="2 3" key="1">
    <citation type="journal article" date="2021" name="bioRxiv">
        <title>The Gossypium anomalum genome as a resource for cotton improvement and evolutionary analysis of hybrid incompatibility.</title>
        <authorList>
            <person name="Grover C.E."/>
            <person name="Yuan D."/>
            <person name="Arick M.A."/>
            <person name="Miller E.R."/>
            <person name="Hu G."/>
            <person name="Peterson D.G."/>
            <person name="Wendel J.F."/>
            <person name="Udall J.A."/>
        </authorList>
    </citation>
    <scope>NUCLEOTIDE SEQUENCE [LARGE SCALE GENOMIC DNA]</scope>
    <source>
        <strain evidence="2">JFW-Udall</strain>
        <tissue evidence="2">Leaf</tissue>
    </source>
</reference>
<protein>
    <recommendedName>
        <fullName evidence="4">Nuclear pore complex protein NUP1</fullName>
    </recommendedName>
</protein>
<feature type="region of interest" description="Disordered" evidence="1">
    <location>
        <begin position="522"/>
        <end position="551"/>
    </location>
</feature>
<dbReference type="PANTHER" id="PTHR33416">
    <property type="entry name" value="NUCLEAR PORE COMPLEX PROTEIN NUP1"/>
    <property type="match status" value="1"/>
</dbReference>
<dbReference type="GO" id="GO:0071763">
    <property type="term" value="P:nuclear membrane organization"/>
    <property type="evidence" value="ECO:0007669"/>
    <property type="project" value="TreeGrafter"/>
</dbReference>
<gene>
    <name evidence="2" type="ORF">CXB51_014907</name>
</gene>
<evidence type="ECO:0000313" key="2">
    <source>
        <dbReference type="EMBL" id="KAG8491654.1"/>
    </source>
</evidence>
<comment type="caution">
    <text evidence="2">The sequence shown here is derived from an EMBL/GenBank/DDBJ whole genome shotgun (WGS) entry which is preliminary data.</text>
</comment>
<sequence length="752" mass="81341">MEKTTETTPSYSLQDQATTERGAGGKLRRQPPRRPPTTPYARPQQNQSLRGRLLSKLVDPACRLIASGASRILPSLFLKPLNNDSLPPPEPQAHGELDEDIEEHTNEEDQSCYSTFVVSETAGTIGTTDGPKAGSGIAEHRKGNQGDIRDDGLSEIEKLMKGKTFSRDEINRLIGIINSKAVDVPQVDQEDRNLTLSTGGAKGPIVSQNLRRPTEEKQDDLNITTTTRDLATPLSKPTVSENHFNELLLNDTAPSPIEIAKAYMANRTSESNLGSKSIISKDERPTMLADGFASEPFVPFASPKPSTCWPGSMVHDQRSYLTPQSQRGRFGLHNIPRTPYSRTIYSKSKSKMAHVRGEGDAFLNGSFSPLQQSQTPAYGQLRSNTVDKGYGSVGPIRRIRHKGTAEIPSRGSIYSHSSLNDPFPVGNSNVSKGQFSSIKKNLEQGGASSSSDIQSVDGNRTSEMGISPVHPHSSQMARTILEHLERTLVTPKKKSEELKIATSWKKSLSSDINAAVSAEHNDLPNLGLDSSKSRDKLNNRSSAPWNDNSISVASPESTIEAKNVKKTSASDLKVDSTVTMFGNNAGSLLDCGKTQDSQMKTAHKDLPKFTGAAVSEAPCEGLLKPSSNSLGNKPVLASISVTKPEQRWMFTSDNSTGFTFPVSASSGVSSEPPTPTIMPFLSGSSQHQPKEELTEPSYSFGLNRSSPALVFSFPSTSSAPNHVDASDISFNFGSDRSSRICFSPIGKNTICH</sequence>
<feature type="region of interest" description="Disordered" evidence="1">
    <location>
        <begin position="1"/>
        <end position="52"/>
    </location>
</feature>
<evidence type="ECO:0000313" key="3">
    <source>
        <dbReference type="Proteomes" id="UP000701853"/>
    </source>
</evidence>
<feature type="region of interest" description="Disordered" evidence="1">
    <location>
        <begin position="441"/>
        <end position="460"/>
    </location>
</feature>
<dbReference type="AlphaFoldDB" id="A0A8J5YS27"/>
<proteinExistence type="predicted"/>
<keyword evidence="3" id="KW-1185">Reference proteome</keyword>
<name>A0A8J5YS27_9ROSI</name>
<dbReference type="Proteomes" id="UP000701853">
    <property type="component" value="Chromosome 6"/>
</dbReference>
<dbReference type="PANTHER" id="PTHR33416:SF18">
    <property type="entry name" value="NUCLEOPORIN-LIKE PROTEIN"/>
    <property type="match status" value="1"/>
</dbReference>
<evidence type="ECO:0000256" key="1">
    <source>
        <dbReference type="SAM" id="MobiDB-lite"/>
    </source>
</evidence>
<feature type="compositionally biased region" description="Polar residues" evidence="1">
    <location>
        <begin position="446"/>
        <end position="460"/>
    </location>
</feature>
<feature type="compositionally biased region" description="Polar residues" evidence="1">
    <location>
        <begin position="1"/>
        <end position="19"/>
    </location>
</feature>
<feature type="compositionally biased region" description="Polar residues" evidence="1">
    <location>
        <begin position="539"/>
        <end position="551"/>
    </location>
</feature>